<sequence>ANIRRASSRSKTFAASKGTELPSKQIHAFGVSHLMMQTLMELYGTLQLPVPGQQNSFNKEQHVGLLAAPAAAALAALAAPSSNSGKARTKLPQAPLPATASVPTAHFSSAMLAAATCMDTWGNAHL</sequence>
<protein>
    <submittedName>
        <fullName evidence="1">Uncharacterized protein</fullName>
    </submittedName>
</protein>
<evidence type="ECO:0000313" key="2">
    <source>
        <dbReference type="Proteomes" id="UP000485058"/>
    </source>
</evidence>
<dbReference type="EMBL" id="BLLF01001220">
    <property type="protein sequence ID" value="GFH17910.1"/>
    <property type="molecule type" value="Genomic_DNA"/>
</dbReference>
<organism evidence="1 2">
    <name type="scientific">Haematococcus lacustris</name>
    <name type="common">Green alga</name>
    <name type="synonym">Haematococcus pluvialis</name>
    <dbReference type="NCBI Taxonomy" id="44745"/>
    <lineage>
        <taxon>Eukaryota</taxon>
        <taxon>Viridiplantae</taxon>
        <taxon>Chlorophyta</taxon>
        <taxon>core chlorophytes</taxon>
        <taxon>Chlorophyceae</taxon>
        <taxon>CS clade</taxon>
        <taxon>Chlamydomonadales</taxon>
        <taxon>Haematococcaceae</taxon>
        <taxon>Haematococcus</taxon>
    </lineage>
</organism>
<evidence type="ECO:0000313" key="1">
    <source>
        <dbReference type="EMBL" id="GFH17910.1"/>
    </source>
</evidence>
<dbReference type="Proteomes" id="UP000485058">
    <property type="component" value="Unassembled WGS sequence"/>
</dbReference>
<accession>A0A699Z8Z8</accession>
<dbReference type="AlphaFoldDB" id="A0A699Z8Z8"/>
<keyword evidence="2" id="KW-1185">Reference proteome</keyword>
<name>A0A699Z8Z8_HAELA</name>
<comment type="caution">
    <text evidence="1">The sequence shown here is derived from an EMBL/GenBank/DDBJ whole genome shotgun (WGS) entry which is preliminary data.</text>
</comment>
<proteinExistence type="predicted"/>
<gene>
    <name evidence="1" type="ORF">HaLaN_14634</name>
</gene>
<reference evidence="1 2" key="1">
    <citation type="submission" date="2020-02" db="EMBL/GenBank/DDBJ databases">
        <title>Draft genome sequence of Haematococcus lacustris strain NIES-144.</title>
        <authorList>
            <person name="Morimoto D."/>
            <person name="Nakagawa S."/>
            <person name="Yoshida T."/>
            <person name="Sawayama S."/>
        </authorList>
    </citation>
    <scope>NUCLEOTIDE SEQUENCE [LARGE SCALE GENOMIC DNA]</scope>
    <source>
        <strain evidence="1 2">NIES-144</strain>
    </source>
</reference>
<feature type="non-terminal residue" evidence="1">
    <location>
        <position position="1"/>
    </location>
</feature>
<feature type="non-terminal residue" evidence="1">
    <location>
        <position position="126"/>
    </location>
</feature>